<reference evidence="3" key="1">
    <citation type="submission" date="2020-11" db="EMBL/GenBank/DDBJ databases">
        <title>Sequencing the genomes of 1000 actinobacteria strains.</title>
        <authorList>
            <person name="Klenk H.-P."/>
        </authorList>
    </citation>
    <scope>NUCLEOTIDE SEQUENCE</scope>
    <source>
        <strain evidence="3">DSM 45356</strain>
    </source>
</reference>
<gene>
    <name evidence="3" type="ORF">IW245_007319</name>
</gene>
<protein>
    <submittedName>
        <fullName evidence="3">Uncharacterized protein</fullName>
    </submittedName>
</protein>
<dbReference type="EMBL" id="JADOUF010000001">
    <property type="protein sequence ID" value="MBG6141125.1"/>
    <property type="molecule type" value="Genomic_DNA"/>
</dbReference>
<dbReference type="AlphaFoldDB" id="A0A8J7GXI4"/>
<dbReference type="RefSeq" id="WP_197007589.1">
    <property type="nucleotide sequence ID" value="NZ_BONS01000046.1"/>
</dbReference>
<organism evidence="3 4">
    <name type="scientific">Longispora fulva</name>
    <dbReference type="NCBI Taxonomy" id="619741"/>
    <lineage>
        <taxon>Bacteria</taxon>
        <taxon>Bacillati</taxon>
        <taxon>Actinomycetota</taxon>
        <taxon>Actinomycetes</taxon>
        <taxon>Micromonosporales</taxon>
        <taxon>Micromonosporaceae</taxon>
        <taxon>Longispora</taxon>
    </lineage>
</organism>
<name>A0A8J7GXI4_9ACTN</name>
<feature type="compositionally biased region" description="Acidic residues" evidence="2">
    <location>
        <begin position="28"/>
        <end position="40"/>
    </location>
</feature>
<sequence length="204" mass="21435">MNTSTVADWFRLTRHDAPADTPPAPDPQVDDDPADGDDAAVDWQAEAGKWKKLSRTNEQRAKDNAAAATRLAELEAAQQTDAERLTQRAADAEARAQAATARAVVAEVKALAGMFADPDDAVALLGSLDGYADAAGDIDTDAIGADLADLLVRKPHLAKPAGPRTPRPDPGVGSRGDAPEVDYRTAAPAVFADELAKYGLRPRS</sequence>
<feature type="region of interest" description="Disordered" evidence="2">
    <location>
        <begin position="156"/>
        <end position="185"/>
    </location>
</feature>
<feature type="coiled-coil region" evidence="1">
    <location>
        <begin position="75"/>
        <end position="102"/>
    </location>
</feature>
<keyword evidence="4" id="KW-1185">Reference proteome</keyword>
<keyword evidence="1" id="KW-0175">Coiled coil</keyword>
<comment type="caution">
    <text evidence="3">The sequence shown here is derived from an EMBL/GenBank/DDBJ whole genome shotgun (WGS) entry which is preliminary data.</text>
</comment>
<proteinExistence type="predicted"/>
<feature type="region of interest" description="Disordered" evidence="2">
    <location>
        <begin position="14"/>
        <end position="67"/>
    </location>
</feature>
<accession>A0A8J7GXI4</accession>
<evidence type="ECO:0000313" key="4">
    <source>
        <dbReference type="Proteomes" id="UP000622552"/>
    </source>
</evidence>
<evidence type="ECO:0000313" key="3">
    <source>
        <dbReference type="EMBL" id="MBG6141125.1"/>
    </source>
</evidence>
<dbReference type="Proteomes" id="UP000622552">
    <property type="component" value="Unassembled WGS sequence"/>
</dbReference>
<evidence type="ECO:0000256" key="1">
    <source>
        <dbReference type="SAM" id="Coils"/>
    </source>
</evidence>
<evidence type="ECO:0000256" key="2">
    <source>
        <dbReference type="SAM" id="MobiDB-lite"/>
    </source>
</evidence>